<evidence type="ECO:0000313" key="2">
    <source>
        <dbReference type="EMBL" id="KAE8150045.1"/>
    </source>
</evidence>
<dbReference type="EMBL" id="ML742105">
    <property type="protein sequence ID" value="KAE8150045.1"/>
    <property type="molecule type" value="Genomic_DNA"/>
</dbReference>
<feature type="transmembrane region" description="Helical" evidence="1">
    <location>
        <begin position="20"/>
        <end position="37"/>
    </location>
</feature>
<accession>A0A5N6TUJ3</accession>
<reference evidence="2 3" key="1">
    <citation type="submission" date="2019-04" db="EMBL/GenBank/DDBJ databases">
        <title>Friends and foes A comparative genomics study of 23 Aspergillus species from section Flavi.</title>
        <authorList>
            <consortium name="DOE Joint Genome Institute"/>
            <person name="Kjaerbolling I."/>
            <person name="Vesth T."/>
            <person name="Frisvad J.C."/>
            <person name="Nybo J.L."/>
            <person name="Theobald S."/>
            <person name="Kildgaard S."/>
            <person name="Isbrandt T."/>
            <person name="Kuo A."/>
            <person name="Sato A."/>
            <person name="Lyhne E.K."/>
            <person name="Kogle M.E."/>
            <person name="Wiebenga A."/>
            <person name="Kun R.S."/>
            <person name="Lubbers R.J."/>
            <person name="Makela M.R."/>
            <person name="Barry K."/>
            <person name="Chovatia M."/>
            <person name="Clum A."/>
            <person name="Daum C."/>
            <person name="Haridas S."/>
            <person name="He G."/>
            <person name="LaButti K."/>
            <person name="Lipzen A."/>
            <person name="Mondo S."/>
            <person name="Riley R."/>
            <person name="Salamov A."/>
            <person name="Simmons B.A."/>
            <person name="Magnuson J.K."/>
            <person name="Henrissat B."/>
            <person name="Mortensen U.H."/>
            <person name="Larsen T.O."/>
            <person name="Devries R.P."/>
            <person name="Grigoriev I.V."/>
            <person name="Machida M."/>
            <person name="Baker S.E."/>
            <person name="Andersen M.R."/>
        </authorList>
    </citation>
    <scope>NUCLEOTIDE SEQUENCE [LARGE SCALE GENOMIC DNA]</scope>
    <source>
        <strain evidence="2 3">IBT 18842</strain>
    </source>
</reference>
<dbReference type="AlphaFoldDB" id="A0A5N6TUJ3"/>
<evidence type="ECO:0000313" key="3">
    <source>
        <dbReference type="Proteomes" id="UP000325780"/>
    </source>
</evidence>
<protein>
    <submittedName>
        <fullName evidence="2">Uncharacterized protein</fullName>
    </submittedName>
</protein>
<keyword evidence="1" id="KW-0812">Transmembrane</keyword>
<proteinExistence type="predicted"/>
<keyword evidence="1" id="KW-1133">Transmembrane helix</keyword>
<keyword evidence="3" id="KW-1185">Reference proteome</keyword>
<evidence type="ECO:0000256" key="1">
    <source>
        <dbReference type="SAM" id="Phobius"/>
    </source>
</evidence>
<keyword evidence="1" id="KW-0472">Membrane</keyword>
<gene>
    <name evidence="2" type="ORF">BDV25DRAFT_155213</name>
</gene>
<name>A0A5N6TUJ3_ASPAV</name>
<sequence>MHVCTYLRHAAGNIPGQNSLGIYSVFPYIFSFSFSFLRSERPHSEQYCTPYTRYGFKWNLLVAMPIQDFTF</sequence>
<organism evidence="2 3">
    <name type="scientific">Aspergillus avenaceus</name>
    <dbReference type="NCBI Taxonomy" id="36643"/>
    <lineage>
        <taxon>Eukaryota</taxon>
        <taxon>Fungi</taxon>
        <taxon>Dikarya</taxon>
        <taxon>Ascomycota</taxon>
        <taxon>Pezizomycotina</taxon>
        <taxon>Eurotiomycetes</taxon>
        <taxon>Eurotiomycetidae</taxon>
        <taxon>Eurotiales</taxon>
        <taxon>Aspergillaceae</taxon>
        <taxon>Aspergillus</taxon>
        <taxon>Aspergillus subgen. Circumdati</taxon>
    </lineage>
</organism>
<dbReference type="Proteomes" id="UP000325780">
    <property type="component" value="Unassembled WGS sequence"/>
</dbReference>